<accession>A0A5N3RAU1</accession>
<evidence type="ECO:0000259" key="1">
    <source>
        <dbReference type="Pfam" id="PF01408"/>
    </source>
</evidence>
<gene>
    <name evidence="3" type="ORF">F2P58_00145</name>
</gene>
<dbReference type="EMBL" id="VWSE01000002">
    <property type="protein sequence ID" value="KAB0291607.1"/>
    <property type="molecule type" value="Genomic_DNA"/>
</dbReference>
<dbReference type="PANTHER" id="PTHR43708">
    <property type="entry name" value="CONSERVED EXPRESSED OXIDOREDUCTASE (EUROFUNG)"/>
    <property type="match status" value="1"/>
</dbReference>
<dbReference type="Gene3D" id="3.40.50.720">
    <property type="entry name" value="NAD(P)-binding Rossmann-like Domain"/>
    <property type="match status" value="1"/>
</dbReference>
<dbReference type="InterPro" id="IPR036291">
    <property type="entry name" value="NAD(P)-bd_dom_sf"/>
</dbReference>
<organism evidence="3 4">
    <name type="scientific">Vibrio fortis</name>
    <dbReference type="NCBI Taxonomy" id="212667"/>
    <lineage>
        <taxon>Bacteria</taxon>
        <taxon>Pseudomonadati</taxon>
        <taxon>Pseudomonadota</taxon>
        <taxon>Gammaproteobacteria</taxon>
        <taxon>Vibrionales</taxon>
        <taxon>Vibrionaceae</taxon>
        <taxon>Vibrio</taxon>
    </lineage>
</organism>
<dbReference type="Gene3D" id="3.30.360.10">
    <property type="entry name" value="Dihydrodipicolinate Reductase, domain 2"/>
    <property type="match status" value="1"/>
</dbReference>
<comment type="caution">
    <text evidence="3">The sequence shown here is derived from an EMBL/GenBank/DDBJ whole genome shotgun (WGS) entry which is preliminary data.</text>
</comment>
<dbReference type="SUPFAM" id="SSF51735">
    <property type="entry name" value="NAD(P)-binding Rossmann-fold domains"/>
    <property type="match status" value="1"/>
</dbReference>
<dbReference type="InterPro" id="IPR000683">
    <property type="entry name" value="Gfo/Idh/MocA-like_OxRdtase_N"/>
</dbReference>
<feature type="domain" description="GFO/IDH/MocA-like oxidoreductase" evidence="2">
    <location>
        <begin position="158"/>
        <end position="289"/>
    </location>
</feature>
<evidence type="ECO:0000259" key="2">
    <source>
        <dbReference type="Pfam" id="PF22725"/>
    </source>
</evidence>
<sequence>MTSKLLPSDLTFAGPFPKLSRRLRLGIVGGGRISVTQSSAARLSDYWEICAGALSSDPVKAKQKGQQWYLDEDRCYSSFSEMAEKESQREDGVDAVMITTPNHLHYDAAKAFLEVGIHVLCDKPLTNEIDQAMDLMRLTQQTGLVFGVSFVNTAFPMIRQAKAMVEKGYIGNINQVHVEFMQDWMMNEDISQSEHVKWRLDPKKSGSTSCTGDIGTHAQNLANFVTGLEMTDILAQMHVCGAPKQLEDTVIMMTKYDGAIPGTLMATRLASGNRGGLRLRVFGDQGGLEWDMEYPERLKYSKFGDADKVLTRGQGGELFPEVERLTRLARGFSEGALEAWANLYTEFALAVAAHKDGLDTPADWLQFPRVEAGAKGVRFSDATVESHNQNGAWVNCTLNQ</sequence>
<dbReference type="InterPro" id="IPR055170">
    <property type="entry name" value="GFO_IDH_MocA-like_dom"/>
</dbReference>
<dbReference type="InterPro" id="IPR051317">
    <property type="entry name" value="Gfo/Idh/MocA_oxidoreduct"/>
</dbReference>
<feature type="domain" description="Gfo/Idh/MocA-like oxidoreductase N-terminal" evidence="1">
    <location>
        <begin position="24"/>
        <end position="149"/>
    </location>
</feature>
<dbReference type="RefSeq" id="WP_150868276.1">
    <property type="nucleotide sequence ID" value="NZ_VWSE01000002.1"/>
</dbReference>
<protein>
    <submittedName>
        <fullName evidence="3">Gfo/Idh/MocA family oxidoreductase</fullName>
    </submittedName>
</protein>
<dbReference type="PANTHER" id="PTHR43708:SF3">
    <property type="entry name" value="OXIDOREDUCTASE"/>
    <property type="match status" value="1"/>
</dbReference>
<proteinExistence type="predicted"/>
<dbReference type="SUPFAM" id="SSF55347">
    <property type="entry name" value="Glyceraldehyde-3-phosphate dehydrogenase-like, C-terminal domain"/>
    <property type="match status" value="1"/>
</dbReference>
<dbReference type="Pfam" id="PF22725">
    <property type="entry name" value="GFO_IDH_MocA_C3"/>
    <property type="match status" value="1"/>
</dbReference>
<name>A0A5N3RAU1_9VIBR</name>
<dbReference type="Pfam" id="PF01408">
    <property type="entry name" value="GFO_IDH_MocA"/>
    <property type="match status" value="1"/>
</dbReference>
<dbReference type="GO" id="GO:0000166">
    <property type="term" value="F:nucleotide binding"/>
    <property type="evidence" value="ECO:0007669"/>
    <property type="project" value="InterPro"/>
</dbReference>
<dbReference type="Proteomes" id="UP000326789">
    <property type="component" value="Unassembled WGS sequence"/>
</dbReference>
<reference evidence="3 4" key="1">
    <citation type="submission" date="2019-09" db="EMBL/GenBank/DDBJ databases">
        <title>Whole genome sequence of Vibrio fortis.</title>
        <authorList>
            <person name="Das S.K."/>
        </authorList>
    </citation>
    <scope>NUCLEOTIDE SEQUENCE [LARGE SCALE GENOMIC DNA]</scope>
    <source>
        <strain evidence="3 4">AN60</strain>
    </source>
</reference>
<evidence type="ECO:0000313" key="4">
    <source>
        <dbReference type="Proteomes" id="UP000326789"/>
    </source>
</evidence>
<dbReference type="AlphaFoldDB" id="A0A5N3RAU1"/>
<evidence type="ECO:0000313" key="3">
    <source>
        <dbReference type="EMBL" id="KAB0291607.1"/>
    </source>
</evidence>